<accession>A0A9N9KC16</accession>
<proteinExistence type="predicted"/>
<name>A0A9N9KC16_9GLOM</name>
<feature type="region of interest" description="Disordered" evidence="1">
    <location>
        <begin position="1"/>
        <end position="43"/>
    </location>
</feature>
<organism evidence="2 3">
    <name type="scientific">Dentiscutata erythropus</name>
    <dbReference type="NCBI Taxonomy" id="1348616"/>
    <lineage>
        <taxon>Eukaryota</taxon>
        <taxon>Fungi</taxon>
        <taxon>Fungi incertae sedis</taxon>
        <taxon>Mucoromycota</taxon>
        <taxon>Glomeromycotina</taxon>
        <taxon>Glomeromycetes</taxon>
        <taxon>Diversisporales</taxon>
        <taxon>Gigasporaceae</taxon>
        <taxon>Dentiscutata</taxon>
    </lineage>
</organism>
<reference evidence="2" key="1">
    <citation type="submission" date="2021-06" db="EMBL/GenBank/DDBJ databases">
        <authorList>
            <person name="Kallberg Y."/>
            <person name="Tangrot J."/>
            <person name="Rosling A."/>
        </authorList>
    </citation>
    <scope>NUCLEOTIDE SEQUENCE</scope>
    <source>
        <strain evidence="2">MA453B</strain>
    </source>
</reference>
<keyword evidence="3" id="KW-1185">Reference proteome</keyword>
<evidence type="ECO:0000313" key="2">
    <source>
        <dbReference type="EMBL" id="CAG8822487.1"/>
    </source>
</evidence>
<protein>
    <submittedName>
        <fullName evidence="2">9741_t:CDS:1</fullName>
    </submittedName>
</protein>
<feature type="compositionally biased region" description="Acidic residues" evidence="1">
    <location>
        <begin position="8"/>
        <end position="30"/>
    </location>
</feature>
<comment type="caution">
    <text evidence="2">The sequence shown here is derived from an EMBL/GenBank/DDBJ whole genome shotgun (WGS) entry which is preliminary data.</text>
</comment>
<dbReference type="AlphaFoldDB" id="A0A9N9KC16"/>
<dbReference type="EMBL" id="CAJVPY010062203">
    <property type="protein sequence ID" value="CAG8822487.1"/>
    <property type="molecule type" value="Genomic_DNA"/>
</dbReference>
<gene>
    <name evidence="2" type="ORF">DERYTH_LOCUS27310</name>
</gene>
<sequence length="65" mass="7334">TYFGYDTENNENDPISEPDSNDETTADSDYEPIAGPSTNLPQKKYVTRNRGKKVYVKFDVARSSP</sequence>
<feature type="non-terminal residue" evidence="2">
    <location>
        <position position="65"/>
    </location>
</feature>
<evidence type="ECO:0000256" key="1">
    <source>
        <dbReference type="SAM" id="MobiDB-lite"/>
    </source>
</evidence>
<feature type="non-terminal residue" evidence="2">
    <location>
        <position position="1"/>
    </location>
</feature>
<evidence type="ECO:0000313" key="3">
    <source>
        <dbReference type="Proteomes" id="UP000789405"/>
    </source>
</evidence>
<dbReference type="Proteomes" id="UP000789405">
    <property type="component" value="Unassembled WGS sequence"/>
</dbReference>